<comment type="similarity">
    <text evidence="2">Belongs to the glycosyltransferase 47 family.</text>
</comment>
<keyword evidence="5" id="KW-0333">Golgi apparatus</keyword>
<keyword evidence="4" id="KW-0812">Transmembrane</keyword>
<dbReference type="PANTHER" id="PTHR11062">
    <property type="entry name" value="EXOSTOSIN HEPARAN SULFATE GLYCOSYLTRANSFERASE -RELATED"/>
    <property type="match status" value="1"/>
</dbReference>
<keyword evidence="4" id="KW-0735">Signal-anchor</keyword>
<keyword evidence="8" id="KW-1185">Reference proteome</keyword>
<dbReference type="InterPro" id="IPR040911">
    <property type="entry name" value="Exostosin_GT47"/>
</dbReference>
<dbReference type="AlphaFoldDB" id="A0A9J5ZBR9"/>
<reference evidence="7 8" key="1">
    <citation type="submission" date="2020-09" db="EMBL/GenBank/DDBJ databases">
        <title>De no assembly of potato wild relative species, Solanum commersonii.</title>
        <authorList>
            <person name="Cho K."/>
        </authorList>
    </citation>
    <scope>NUCLEOTIDE SEQUENCE [LARGE SCALE GENOMIC DNA]</scope>
    <source>
        <strain evidence="7">LZ3.2</strain>
        <tissue evidence="7">Leaf</tissue>
    </source>
</reference>
<dbReference type="GO" id="GO:0016757">
    <property type="term" value="F:glycosyltransferase activity"/>
    <property type="evidence" value="ECO:0007669"/>
    <property type="project" value="UniProtKB-KW"/>
</dbReference>
<organism evidence="7 8">
    <name type="scientific">Solanum commersonii</name>
    <name type="common">Commerson's wild potato</name>
    <name type="synonym">Commerson's nightshade</name>
    <dbReference type="NCBI Taxonomy" id="4109"/>
    <lineage>
        <taxon>Eukaryota</taxon>
        <taxon>Viridiplantae</taxon>
        <taxon>Streptophyta</taxon>
        <taxon>Embryophyta</taxon>
        <taxon>Tracheophyta</taxon>
        <taxon>Spermatophyta</taxon>
        <taxon>Magnoliopsida</taxon>
        <taxon>eudicotyledons</taxon>
        <taxon>Gunneridae</taxon>
        <taxon>Pentapetalae</taxon>
        <taxon>asterids</taxon>
        <taxon>lamiids</taxon>
        <taxon>Solanales</taxon>
        <taxon>Solanaceae</taxon>
        <taxon>Solanoideae</taxon>
        <taxon>Solaneae</taxon>
        <taxon>Solanum</taxon>
    </lineage>
</organism>
<comment type="subcellular location">
    <subcellularLocation>
        <location evidence="1">Golgi apparatus membrane</location>
        <topology evidence="1">Single-pass type II membrane protein</topology>
    </subcellularLocation>
</comment>
<dbReference type="GO" id="GO:0000139">
    <property type="term" value="C:Golgi membrane"/>
    <property type="evidence" value="ECO:0007669"/>
    <property type="project" value="UniProtKB-SubCell"/>
</dbReference>
<dbReference type="Proteomes" id="UP000824120">
    <property type="component" value="Chromosome 4"/>
</dbReference>
<accession>A0A9J5ZBR9</accession>
<keyword evidence="3" id="KW-0808">Transferase</keyword>
<proteinExistence type="inferred from homology"/>
<keyword evidence="3" id="KW-0328">Glycosyltransferase</keyword>
<evidence type="ECO:0000259" key="6">
    <source>
        <dbReference type="Pfam" id="PF03016"/>
    </source>
</evidence>
<dbReference type="OrthoDB" id="1924787at2759"/>
<dbReference type="EMBL" id="JACXVP010000004">
    <property type="protein sequence ID" value="KAG5610305.1"/>
    <property type="molecule type" value="Genomic_DNA"/>
</dbReference>
<evidence type="ECO:0000313" key="8">
    <source>
        <dbReference type="Proteomes" id="UP000824120"/>
    </source>
</evidence>
<comment type="caution">
    <text evidence="7">The sequence shown here is derived from an EMBL/GenBank/DDBJ whole genome shotgun (WGS) entry which is preliminary data.</text>
</comment>
<gene>
    <name evidence="7" type="ORF">H5410_021586</name>
</gene>
<evidence type="ECO:0000256" key="2">
    <source>
        <dbReference type="ARBA" id="ARBA00010271"/>
    </source>
</evidence>
<evidence type="ECO:0000256" key="4">
    <source>
        <dbReference type="ARBA" id="ARBA00022968"/>
    </source>
</evidence>
<dbReference type="PANTHER" id="PTHR11062:SF48">
    <property type="entry name" value="OJ1485_B09.5 PROTEIN"/>
    <property type="match status" value="1"/>
</dbReference>
<feature type="domain" description="Exostosin GT47" evidence="6">
    <location>
        <begin position="59"/>
        <end position="173"/>
    </location>
</feature>
<protein>
    <recommendedName>
        <fullName evidence="6">Exostosin GT47 domain-containing protein</fullName>
    </recommendedName>
</protein>
<evidence type="ECO:0000256" key="1">
    <source>
        <dbReference type="ARBA" id="ARBA00004323"/>
    </source>
</evidence>
<evidence type="ECO:0000256" key="3">
    <source>
        <dbReference type="ARBA" id="ARBA00022676"/>
    </source>
</evidence>
<sequence>MKVNDTMSKSLVCLAVFILFLFASLFYTGTIDYRSSFSLFDSPLSKPNPCFTEESDIEPLKVYMYDLEMKYNVGFLKGSSHYNAPPVTIDTLPKWPKYTGLRKQHSVEYWMLASLLYSIDDENGRTREAVRVFDPESANVFFVPFFSSLSYNTYYRHGNDSEVKYDDQLQVTILSFYLERVLIRKAKRLVAFVRFVSLIVTWYLLLAGGDRSPVKLVKNLWGTVIKAKYEEKDNWMTKEVTTPYGVSLWKSIRMLCNEFKVNTKIEVVDGAKTIIWNDDWHEAEIMDFLQKSEHWKRSAGRDHVIPMHHPNAFRCYREKVNAAIFIVADFGRPPPTVSNLRKDVVAPYAHVVETFEADDISDPYESRTTLLFFRGRTDRKDDGKDRQQMKDMLSGQKDVIFEAAGISGKGVNESTNGMRLSKFCLHPAGDTPSSCRLFDAIVSHCVPVIVSDRIELPFEDELDYTEFSIFFSREEAKKEGYMLDQLRSVSKARWVEMWGYLKKISHHFEYQYPPKKGDAVNMIWREVKHKLPATQLDVHRNRRLKVPDWWR</sequence>
<dbReference type="InterPro" id="IPR004263">
    <property type="entry name" value="Exostosin"/>
</dbReference>
<dbReference type="Pfam" id="PF03016">
    <property type="entry name" value="Exostosin_GT47"/>
    <property type="match status" value="2"/>
</dbReference>
<evidence type="ECO:0000256" key="5">
    <source>
        <dbReference type="ARBA" id="ARBA00023034"/>
    </source>
</evidence>
<name>A0A9J5ZBR9_SOLCO</name>
<feature type="domain" description="Exostosin GT47" evidence="6">
    <location>
        <begin position="281"/>
        <end position="483"/>
    </location>
</feature>
<evidence type="ECO:0000313" key="7">
    <source>
        <dbReference type="EMBL" id="KAG5610305.1"/>
    </source>
</evidence>